<organism evidence="1 2">
    <name type="scientific">Acidithiobacillus montserratensis</name>
    <dbReference type="NCBI Taxonomy" id="2729135"/>
    <lineage>
        <taxon>Bacteria</taxon>
        <taxon>Pseudomonadati</taxon>
        <taxon>Pseudomonadota</taxon>
        <taxon>Acidithiobacillia</taxon>
        <taxon>Acidithiobacillales</taxon>
        <taxon>Acidithiobacillaceae</taxon>
        <taxon>Acidithiobacillus</taxon>
    </lineage>
</organism>
<sequence length="230" mass="23807">MFFTPQTNFRRPFWHRGHRFWKIVQTAHDPPESLPTIAQNHRPRSFRMTAHDGPEYAGVAAPEAGAMSAGGGASSSVGAGNAVPAPGMGGSAGGEAPQAARAVQAPAPSTQSTGQQNPSKGVEAPFQEAVKESGQDKRNDEEMSASEPFAGGEPQPDAPRVPVNAVPAPEPVSTPSGGGGQGSTAAPAPKSAVDKLTDSFVNHAKDIAINQSKEKVGVNKLDVGHMRDFD</sequence>
<evidence type="ECO:0000313" key="2">
    <source>
        <dbReference type="Proteomes" id="UP001195965"/>
    </source>
</evidence>
<keyword evidence="2" id="KW-1185">Reference proteome</keyword>
<proteinExistence type="predicted"/>
<gene>
    <name evidence="1" type="ORF">HHS34_011585</name>
</gene>
<name>A0ACD5HE87_9PROT</name>
<protein>
    <submittedName>
        <fullName evidence="1">Uncharacterized protein</fullName>
    </submittedName>
</protein>
<dbReference type="EMBL" id="CP127526">
    <property type="protein sequence ID" value="XRI73079.1"/>
    <property type="molecule type" value="Genomic_DNA"/>
</dbReference>
<accession>A0ACD5HE87</accession>
<dbReference type="Proteomes" id="UP001195965">
    <property type="component" value="Chromosome"/>
</dbReference>
<reference evidence="1 2" key="1">
    <citation type="journal article" date="2021" name="ISME J.">
        <title>Genomic evolution of the class Acidithiobacillia: deep-branching Proteobacteria living in extreme acidic conditions.</title>
        <authorList>
            <person name="Moya-Beltran A."/>
            <person name="Beard S."/>
            <person name="Rojas-Villalobos C."/>
            <person name="Issotta F."/>
            <person name="Gallardo Y."/>
            <person name="Ulloa R."/>
            <person name="Giaveno A."/>
            <person name="Degli Esposti M."/>
            <person name="Johnson D.B."/>
            <person name="Quatrini R."/>
        </authorList>
    </citation>
    <scope>NUCLEOTIDE SEQUENCE [LARGE SCALE GENOMIC DNA]</scope>
    <source>
        <strain evidence="1 2">GG1-14</strain>
    </source>
</reference>
<evidence type="ECO:0000313" key="1">
    <source>
        <dbReference type="EMBL" id="XRI73079.1"/>
    </source>
</evidence>